<gene>
    <name evidence="6" type="ORF">GRH90_08710</name>
</gene>
<evidence type="ECO:0000313" key="6">
    <source>
        <dbReference type="EMBL" id="NDL62826.1"/>
    </source>
</evidence>
<evidence type="ECO:0000313" key="7">
    <source>
        <dbReference type="Proteomes" id="UP000461443"/>
    </source>
</evidence>
<proteinExistence type="predicted"/>
<name>A0A845SIG7_9GAMM</name>
<dbReference type="GO" id="GO:0003677">
    <property type="term" value="F:DNA binding"/>
    <property type="evidence" value="ECO:0007669"/>
    <property type="project" value="UniProtKB-UniRule"/>
</dbReference>
<protein>
    <submittedName>
        <fullName evidence="6">TetR family transcriptional regulator</fullName>
    </submittedName>
</protein>
<dbReference type="Pfam" id="PF21993">
    <property type="entry name" value="TetR_C_13_2"/>
    <property type="match status" value="1"/>
</dbReference>
<dbReference type="AlphaFoldDB" id="A0A845SIG7"/>
<evidence type="ECO:0000256" key="1">
    <source>
        <dbReference type="ARBA" id="ARBA00023015"/>
    </source>
</evidence>
<dbReference type="PROSITE" id="PS50977">
    <property type="entry name" value="HTH_TETR_2"/>
    <property type="match status" value="1"/>
</dbReference>
<dbReference type="PANTHER" id="PTHR47506">
    <property type="entry name" value="TRANSCRIPTIONAL REGULATORY PROTEIN"/>
    <property type="match status" value="1"/>
</dbReference>
<dbReference type="RefSeq" id="WP_162365553.1">
    <property type="nucleotide sequence ID" value="NZ_WUBS01000005.1"/>
</dbReference>
<dbReference type="PANTHER" id="PTHR47506:SF1">
    <property type="entry name" value="HTH-TYPE TRANSCRIPTIONAL REGULATOR YJDC"/>
    <property type="match status" value="1"/>
</dbReference>
<evidence type="ECO:0000259" key="5">
    <source>
        <dbReference type="PROSITE" id="PS50977"/>
    </source>
</evidence>
<dbReference type="SUPFAM" id="SSF48498">
    <property type="entry name" value="Tetracyclin repressor-like, C-terminal domain"/>
    <property type="match status" value="1"/>
</dbReference>
<feature type="domain" description="HTH tetR-type" evidence="5">
    <location>
        <begin position="5"/>
        <end position="65"/>
    </location>
</feature>
<evidence type="ECO:0000256" key="4">
    <source>
        <dbReference type="PROSITE-ProRule" id="PRU00335"/>
    </source>
</evidence>
<sequence length="186" mass="20360">MNPHQAEHAALIAQIAEIFRHCGYEGASLSRITERTGLGKGSLYHFFPGGKDAMAAAALAQVDDWFRRRIFQPLERDSAPGAINGMWDAVDEYFLSGQRICLMGAFALDGTRDRFTDAIGAYFTRWISALQRALERAGVDGPAAGELAEDTVAGIQGALTLARALNDNGQFVRSARRLRGRLARYL</sequence>
<dbReference type="Pfam" id="PF00440">
    <property type="entry name" value="TetR_N"/>
    <property type="match status" value="1"/>
</dbReference>
<keyword evidence="1" id="KW-0805">Transcription regulation</keyword>
<dbReference type="InterPro" id="IPR054156">
    <property type="entry name" value="YxaF_TetR_C"/>
</dbReference>
<keyword evidence="3" id="KW-0804">Transcription</keyword>
<reference evidence="6 7" key="2">
    <citation type="submission" date="2020-02" db="EMBL/GenBank/DDBJ databases">
        <title>The new genus of Enterobacteriales.</title>
        <authorList>
            <person name="Kim I.S."/>
        </authorList>
    </citation>
    <scope>NUCLEOTIDE SEQUENCE [LARGE SCALE GENOMIC DNA]</scope>
    <source>
        <strain evidence="6 7">SAP-6</strain>
    </source>
</reference>
<keyword evidence="2 4" id="KW-0238">DNA-binding</keyword>
<evidence type="ECO:0000256" key="2">
    <source>
        <dbReference type="ARBA" id="ARBA00023125"/>
    </source>
</evidence>
<dbReference type="Proteomes" id="UP000461443">
    <property type="component" value="Unassembled WGS sequence"/>
</dbReference>
<dbReference type="InterPro" id="IPR009057">
    <property type="entry name" value="Homeodomain-like_sf"/>
</dbReference>
<evidence type="ECO:0000256" key="3">
    <source>
        <dbReference type="ARBA" id="ARBA00023163"/>
    </source>
</evidence>
<dbReference type="InterPro" id="IPR036271">
    <property type="entry name" value="Tet_transcr_reg_TetR-rel_C_sf"/>
</dbReference>
<dbReference type="InterPro" id="IPR001647">
    <property type="entry name" value="HTH_TetR"/>
</dbReference>
<keyword evidence="7" id="KW-1185">Reference proteome</keyword>
<dbReference type="Gene3D" id="1.10.357.10">
    <property type="entry name" value="Tetracycline Repressor, domain 2"/>
    <property type="match status" value="1"/>
</dbReference>
<comment type="caution">
    <text evidence="6">The sequence shown here is derived from an EMBL/GenBank/DDBJ whole genome shotgun (WGS) entry which is preliminary data.</text>
</comment>
<accession>A0A845SIG7</accession>
<dbReference type="SUPFAM" id="SSF46689">
    <property type="entry name" value="Homeodomain-like"/>
    <property type="match status" value="1"/>
</dbReference>
<dbReference type="EMBL" id="WUBS01000005">
    <property type="protein sequence ID" value="NDL62826.1"/>
    <property type="molecule type" value="Genomic_DNA"/>
</dbReference>
<reference evidence="6 7" key="1">
    <citation type="submission" date="2019-12" db="EMBL/GenBank/DDBJ databases">
        <authorList>
            <person name="Lee S.D."/>
        </authorList>
    </citation>
    <scope>NUCLEOTIDE SEQUENCE [LARGE SCALE GENOMIC DNA]</scope>
    <source>
        <strain evidence="6 7">SAP-6</strain>
    </source>
</reference>
<feature type="DNA-binding region" description="H-T-H motif" evidence="4">
    <location>
        <begin position="28"/>
        <end position="47"/>
    </location>
</feature>
<organism evidence="6 7">
    <name type="scientific">Acerihabitans arboris</name>
    <dbReference type="NCBI Taxonomy" id="2691583"/>
    <lineage>
        <taxon>Bacteria</taxon>
        <taxon>Pseudomonadati</taxon>
        <taxon>Pseudomonadota</taxon>
        <taxon>Gammaproteobacteria</taxon>
        <taxon>Enterobacterales</taxon>
        <taxon>Pectobacteriaceae</taxon>
        <taxon>Acerihabitans</taxon>
    </lineage>
</organism>